<evidence type="ECO:0000313" key="2">
    <source>
        <dbReference type="Proteomes" id="UP000244005"/>
    </source>
</evidence>
<evidence type="ECO:0000313" key="1">
    <source>
        <dbReference type="EMBL" id="PTQ31517.1"/>
    </source>
</evidence>
<keyword evidence="2" id="KW-1185">Reference proteome</keyword>
<dbReference type="AlphaFoldDB" id="A0A2R6WCF9"/>
<dbReference type="EMBL" id="KZ772782">
    <property type="protein sequence ID" value="PTQ31517.1"/>
    <property type="molecule type" value="Genomic_DNA"/>
</dbReference>
<dbReference type="Gramene" id="Mp8g13290.1">
    <property type="protein sequence ID" value="Mp8g13290.1.cds1"/>
    <property type="gene ID" value="Mp8g13290"/>
</dbReference>
<reference evidence="2" key="1">
    <citation type="journal article" date="2017" name="Cell">
        <title>Insights into land plant evolution garnered from the Marchantia polymorpha genome.</title>
        <authorList>
            <person name="Bowman J.L."/>
            <person name="Kohchi T."/>
            <person name="Yamato K.T."/>
            <person name="Jenkins J."/>
            <person name="Shu S."/>
            <person name="Ishizaki K."/>
            <person name="Yamaoka S."/>
            <person name="Nishihama R."/>
            <person name="Nakamura Y."/>
            <person name="Berger F."/>
            <person name="Adam C."/>
            <person name="Aki S.S."/>
            <person name="Althoff F."/>
            <person name="Araki T."/>
            <person name="Arteaga-Vazquez M.A."/>
            <person name="Balasubrmanian S."/>
            <person name="Barry K."/>
            <person name="Bauer D."/>
            <person name="Boehm C.R."/>
            <person name="Briginshaw L."/>
            <person name="Caballero-Perez J."/>
            <person name="Catarino B."/>
            <person name="Chen F."/>
            <person name="Chiyoda S."/>
            <person name="Chovatia M."/>
            <person name="Davies K.M."/>
            <person name="Delmans M."/>
            <person name="Demura T."/>
            <person name="Dierschke T."/>
            <person name="Dolan L."/>
            <person name="Dorantes-Acosta A.E."/>
            <person name="Eklund D.M."/>
            <person name="Florent S.N."/>
            <person name="Flores-Sandoval E."/>
            <person name="Fujiyama A."/>
            <person name="Fukuzawa H."/>
            <person name="Galik B."/>
            <person name="Grimanelli D."/>
            <person name="Grimwood J."/>
            <person name="Grossniklaus U."/>
            <person name="Hamada T."/>
            <person name="Haseloff J."/>
            <person name="Hetherington A.J."/>
            <person name="Higo A."/>
            <person name="Hirakawa Y."/>
            <person name="Hundley H.N."/>
            <person name="Ikeda Y."/>
            <person name="Inoue K."/>
            <person name="Inoue S.I."/>
            <person name="Ishida S."/>
            <person name="Jia Q."/>
            <person name="Kakita M."/>
            <person name="Kanazawa T."/>
            <person name="Kawai Y."/>
            <person name="Kawashima T."/>
            <person name="Kennedy M."/>
            <person name="Kinose K."/>
            <person name="Kinoshita T."/>
            <person name="Kohara Y."/>
            <person name="Koide E."/>
            <person name="Komatsu K."/>
            <person name="Kopischke S."/>
            <person name="Kubo M."/>
            <person name="Kyozuka J."/>
            <person name="Lagercrantz U."/>
            <person name="Lin S.S."/>
            <person name="Lindquist E."/>
            <person name="Lipzen A.M."/>
            <person name="Lu C.W."/>
            <person name="De Luna E."/>
            <person name="Martienssen R.A."/>
            <person name="Minamino N."/>
            <person name="Mizutani M."/>
            <person name="Mizutani M."/>
            <person name="Mochizuki N."/>
            <person name="Monte I."/>
            <person name="Mosher R."/>
            <person name="Nagasaki H."/>
            <person name="Nakagami H."/>
            <person name="Naramoto S."/>
            <person name="Nishitani K."/>
            <person name="Ohtani M."/>
            <person name="Okamoto T."/>
            <person name="Okumura M."/>
            <person name="Phillips J."/>
            <person name="Pollak B."/>
            <person name="Reinders A."/>
            <person name="Rovekamp M."/>
            <person name="Sano R."/>
            <person name="Sawa S."/>
            <person name="Schmid M.W."/>
            <person name="Shirakawa M."/>
            <person name="Solano R."/>
            <person name="Spunde A."/>
            <person name="Suetsugu N."/>
            <person name="Sugano S."/>
            <person name="Sugiyama A."/>
            <person name="Sun R."/>
            <person name="Suzuki Y."/>
            <person name="Takenaka M."/>
            <person name="Takezawa D."/>
            <person name="Tomogane H."/>
            <person name="Tsuzuki M."/>
            <person name="Ueda T."/>
            <person name="Umeda M."/>
            <person name="Ward J.M."/>
            <person name="Watanabe Y."/>
            <person name="Yazaki K."/>
            <person name="Yokoyama R."/>
            <person name="Yoshitake Y."/>
            <person name="Yotsui I."/>
            <person name="Zachgo S."/>
            <person name="Schmutz J."/>
        </authorList>
    </citation>
    <scope>NUCLEOTIDE SEQUENCE [LARGE SCALE GENOMIC DNA]</scope>
    <source>
        <strain evidence="2">Tak-1</strain>
    </source>
</reference>
<organism evidence="1 2">
    <name type="scientific">Marchantia polymorpha</name>
    <name type="common">Common liverwort</name>
    <name type="synonym">Marchantia aquatica</name>
    <dbReference type="NCBI Taxonomy" id="3197"/>
    <lineage>
        <taxon>Eukaryota</taxon>
        <taxon>Viridiplantae</taxon>
        <taxon>Streptophyta</taxon>
        <taxon>Embryophyta</taxon>
        <taxon>Marchantiophyta</taxon>
        <taxon>Marchantiopsida</taxon>
        <taxon>Marchantiidae</taxon>
        <taxon>Marchantiales</taxon>
        <taxon>Marchantiaceae</taxon>
        <taxon>Marchantia</taxon>
    </lineage>
</organism>
<name>A0A2R6WCF9_MARPO</name>
<sequence>MVFIVLIHVMKSGDSELLATTEATQILHLVTRMRLRLETIRRCGALLETVDRPICWGRHSMTLTRSFFHFDRESSTENLRGSEIETPCSGMPTFRVEASLQSERQSRSLRRFAH</sequence>
<accession>A0A2R6WCF9</accession>
<proteinExistence type="predicted"/>
<gene>
    <name evidence="1" type="ORF">MARPO_0110s0010</name>
</gene>
<protein>
    <submittedName>
        <fullName evidence="1">Uncharacterized protein</fullName>
    </submittedName>
</protein>
<dbReference type="Proteomes" id="UP000244005">
    <property type="component" value="Unassembled WGS sequence"/>
</dbReference>